<dbReference type="EMBL" id="SZYD01000009">
    <property type="protein sequence ID" value="KAD5318213.1"/>
    <property type="molecule type" value="Genomic_DNA"/>
</dbReference>
<proteinExistence type="predicted"/>
<dbReference type="InterPro" id="IPR025452">
    <property type="entry name" value="DUF4218"/>
</dbReference>
<dbReference type="OrthoDB" id="1878503at2759"/>
<dbReference type="PANTHER" id="PTHR10775">
    <property type="entry name" value="OS08G0208400 PROTEIN"/>
    <property type="match status" value="1"/>
</dbReference>
<dbReference type="Proteomes" id="UP000326396">
    <property type="component" value="Linkage Group LG17"/>
</dbReference>
<feature type="signal peptide" evidence="1">
    <location>
        <begin position="1"/>
        <end position="17"/>
    </location>
</feature>
<dbReference type="AlphaFoldDB" id="A0A5N6NVP2"/>
<evidence type="ECO:0000256" key="1">
    <source>
        <dbReference type="SAM" id="SignalP"/>
    </source>
</evidence>
<feature type="domain" description="DUF4218" evidence="2">
    <location>
        <begin position="467"/>
        <end position="579"/>
    </location>
</feature>
<comment type="caution">
    <text evidence="3">The sequence shown here is derived from an EMBL/GenBank/DDBJ whole genome shotgun (WGS) entry which is preliminary data.</text>
</comment>
<name>A0A5N6NVP2_9ASTR</name>
<sequence>MLVAMTVFCFLKKNALMQNCPICNESRWVDKNTKEKKVPQKVLRYFPLTSRLRRKYSSRFTTKDMTWHHIGRSTDGLMRHPVDGKAWQEFDKKYPNFAKEPRNVRLGLAADGFNPFGNMSLTYSMWPVVLTTYNTPPWLCMKESSFMLTLLIPGPKSPDKDIDVFLRPLVDELKILWIDGVQMRDASTKTVFTMRAALLWTINDYPAHSSLSGWSGQGYKACPTCNADTPSCLVTNKIAFIGHRRFLTKNHKWRDSLLFNGKKETRDPPKPLTNILMLKQLQSLPNRVPGKHPSHGCVKRKRVTSELNWTKNSIFFELDYWSSLLLRHNINIMHVEKNVCESLLGTLLMNEKSKDTPKARQDLENMGIRKNLWLTRNNNKVYQPHAPYSFTPTDRIHFCKFIKGVRLPDGFGSNFKNKVSNDSNIIGLKSHDYHILMQRLLPIGVQGYLAANISIAIVDLSTLFQKLCALSLDMKDTKKAKKEVIKILCNLELIYPPAFFDIMVHLVLHLPEEAILGGPVYMRWMYPFERYMKKLKAYVRNKARPEGSIAEGYVADEALTFCSMYLEGMQTKFNRPDRNADAGISKRQLHVFSSQCRPISKKKIISLSEETRKSLE</sequence>
<dbReference type="PANTHER" id="PTHR10775:SF185">
    <property type="entry name" value="OS08G0208400 PROTEIN"/>
    <property type="match status" value="1"/>
</dbReference>
<evidence type="ECO:0000259" key="2">
    <source>
        <dbReference type="Pfam" id="PF13960"/>
    </source>
</evidence>
<dbReference type="Pfam" id="PF13960">
    <property type="entry name" value="DUF4218"/>
    <property type="match status" value="1"/>
</dbReference>
<accession>A0A5N6NVP2</accession>
<organism evidence="3 4">
    <name type="scientific">Mikania micrantha</name>
    <name type="common">bitter vine</name>
    <dbReference type="NCBI Taxonomy" id="192012"/>
    <lineage>
        <taxon>Eukaryota</taxon>
        <taxon>Viridiplantae</taxon>
        <taxon>Streptophyta</taxon>
        <taxon>Embryophyta</taxon>
        <taxon>Tracheophyta</taxon>
        <taxon>Spermatophyta</taxon>
        <taxon>Magnoliopsida</taxon>
        <taxon>eudicotyledons</taxon>
        <taxon>Gunneridae</taxon>
        <taxon>Pentapetalae</taxon>
        <taxon>asterids</taxon>
        <taxon>campanulids</taxon>
        <taxon>Asterales</taxon>
        <taxon>Asteraceae</taxon>
        <taxon>Asteroideae</taxon>
        <taxon>Heliantheae alliance</taxon>
        <taxon>Eupatorieae</taxon>
        <taxon>Mikania</taxon>
    </lineage>
</organism>
<keyword evidence="1" id="KW-0732">Signal</keyword>
<protein>
    <recommendedName>
        <fullName evidence="2">DUF4218 domain-containing protein</fullName>
    </recommendedName>
</protein>
<evidence type="ECO:0000313" key="3">
    <source>
        <dbReference type="EMBL" id="KAD5318213.1"/>
    </source>
</evidence>
<gene>
    <name evidence="3" type="ORF">E3N88_18159</name>
</gene>
<keyword evidence="4" id="KW-1185">Reference proteome</keyword>
<feature type="chain" id="PRO_5024326787" description="DUF4218 domain-containing protein" evidence="1">
    <location>
        <begin position="18"/>
        <end position="616"/>
    </location>
</feature>
<evidence type="ECO:0000313" key="4">
    <source>
        <dbReference type="Proteomes" id="UP000326396"/>
    </source>
</evidence>
<dbReference type="InterPro" id="IPR004242">
    <property type="entry name" value="Transposase_21"/>
</dbReference>
<dbReference type="Pfam" id="PF02992">
    <property type="entry name" value="Transposase_21"/>
    <property type="match status" value="1"/>
</dbReference>
<reference evidence="3 4" key="1">
    <citation type="submission" date="2019-05" db="EMBL/GenBank/DDBJ databases">
        <title>Mikania micrantha, genome provides insights into the molecular mechanism of rapid growth.</title>
        <authorList>
            <person name="Liu B."/>
        </authorList>
    </citation>
    <scope>NUCLEOTIDE SEQUENCE [LARGE SCALE GENOMIC DNA]</scope>
    <source>
        <strain evidence="3">NLD-2019</strain>
        <tissue evidence="3">Leaf</tissue>
    </source>
</reference>